<name>A0AAD7C286_9AGAR</name>
<evidence type="ECO:0000313" key="2">
    <source>
        <dbReference type="Proteomes" id="UP001221142"/>
    </source>
</evidence>
<organism evidence="1 2">
    <name type="scientific">Roridomyces roridus</name>
    <dbReference type="NCBI Taxonomy" id="1738132"/>
    <lineage>
        <taxon>Eukaryota</taxon>
        <taxon>Fungi</taxon>
        <taxon>Dikarya</taxon>
        <taxon>Basidiomycota</taxon>
        <taxon>Agaricomycotina</taxon>
        <taxon>Agaricomycetes</taxon>
        <taxon>Agaricomycetidae</taxon>
        <taxon>Agaricales</taxon>
        <taxon>Marasmiineae</taxon>
        <taxon>Mycenaceae</taxon>
        <taxon>Roridomyces</taxon>
    </lineage>
</organism>
<dbReference type="EMBL" id="JARKIF010000006">
    <property type="protein sequence ID" value="KAJ7636756.1"/>
    <property type="molecule type" value="Genomic_DNA"/>
</dbReference>
<dbReference type="AlphaFoldDB" id="A0AAD7C286"/>
<sequence length="366" mass="41937">MSESLSLPPELWLYIHRLAIPRTLLNAARSEDLAYVPSRDPFEKIDVQDAKSFAVVSRLWNGLAHELLYENIPVPDDSGRFDRLRTALEHPANARLVRSIRLTTFRADHNAVVLALCTQVEVICHPGNNSGSNLIRPSRTISSLPTFQSLKHVFWTESVMTSPPLRLILEAAPNVEHLVLQTPLHFELRQEDRWTLPPLPRLRRLSCLVFTNHPVFRLDLQNLTRLACSPLHLRRPDFPTLPSLQTLELYGSFLGIDFSDRLARFPALRELCYDVCNDAVPPSSEEPTHEALEQLRLYSSAQVVRHWGFIEEHFALVLLPDFPLVKRLVLEGTWDSVVLDERFRGFRDGLRKRGSRVEYPEGVVRS</sequence>
<dbReference type="Gene3D" id="3.80.10.10">
    <property type="entry name" value="Ribonuclease Inhibitor"/>
    <property type="match status" value="1"/>
</dbReference>
<accession>A0AAD7C286</accession>
<dbReference type="SUPFAM" id="SSF52047">
    <property type="entry name" value="RNI-like"/>
    <property type="match status" value="1"/>
</dbReference>
<gene>
    <name evidence="1" type="ORF">FB45DRAFT_907264</name>
</gene>
<dbReference type="Proteomes" id="UP001221142">
    <property type="component" value="Unassembled WGS sequence"/>
</dbReference>
<reference evidence="1" key="1">
    <citation type="submission" date="2023-03" db="EMBL/GenBank/DDBJ databases">
        <title>Massive genome expansion in bonnet fungi (Mycena s.s.) driven by repeated elements and novel gene families across ecological guilds.</title>
        <authorList>
            <consortium name="Lawrence Berkeley National Laboratory"/>
            <person name="Harder C.B."/>
            <person name="Miyauchi S."/>
            <person name="Viragh M."/>
            <person name="Kuo A."/>
            <person name="Thoen E."/>
            <person name="Andreopoulos B."/>
            <person name="Lu D."/>
            <person name="Skrede I."/>
            <person name="Drula E."/>
            <person name="Henrissat B."/>
            <person name="Morin E."/>
            <person name="Kohler A."/>
            <person name="Barry K."/>
            <person name="LaButti K."/>
            <person name="Morin E."/>
            <person name="Salamov A."/>
            <person name="Lipzen A."/>
            <person name="Mereny Z."/>
            <person name="Hegedus B."/>
            <person name="Baldrian P."/>
            <person name="Stursova M."/>
            <person name="Weitz H."/>
            <person name="Taylor A."/>
            <person name="Grigoriev I.V."/>
            <person name="Nagy L.G."/>
            <person name="Martin F."/>
            <person name="Kauserud H."/>
        </authorList>
    </citation>
    <scope>NUCLEOTIDE SEQUENCE</scope>
    <source>
        <strain evidence="1">9284</strain>
    </source>
</reference>
<dbReference type="InterPro" id="IPR032675">
    <property type="entry name" value="LRR_dom_sf"/>
</dbReference>
<proteinExistence type="predicted"/>
<keyword evidence="2" id="KW-1185">Reference proteome</keyword>
<evidence type="ECO:0000313" key="1">
    <source>
        <dbReference type="EMBL" id="KAJ7636756.1"/>
    </source>
</evidence>
<protein>
    <submittedName>
        <fullName evidence="1">Uncharacterized protein</fullName>
    </submittedName>
</protein>
<comment type="caution">
    <text evidence="1">The sequence shown here is derived from an EMBL/GenBank/DDBJ whole genome shotgun (WGS) entry which is preliminary data.</text>
</comment>